<dbReference type="InterPro" id="IPR018062">
    <property type="entry name" value="HTH_AraC-typ_CS"/>
</dbReference>
<keyword evidence="3" id="KW-0804">Transcription</keyword>
<evidence type="ECO:0000256" key="1">
    <source>
        <dbReference type="ARBA" id="ARBA00023015"/>
    </source>
</evidence>
<keyword evidence="6" id="KW-1185">Reference proteome</keyword>
<organism evidence="5 6">
    <name type="scientific">Belliella aquatica</name>
    <dbReference type="NCBI Taxonomy" id="1323734"/>
    <lineage>
        <taxon>Bacteria</taxon>
        <taxon>Pseudomonadati</taxon>
        <taxon>Bacteroidota</taxon>
        <taxon>Cytophagia</taxon>
        <taxon>Cytophagales</taxon>
        <taxon>Cyclobacteriaceae</taxon>
        <taxon>Belliella</taxon>
    </lineage>
</organism>
<dbReference type="PROSITE" id="PS00041">
    <property type="entry name" value="HTH_ARAC_FAMILY_1"/>
    <property type="match status" value="1"/>
</dbReference>
<reference evidence="6" key="1">
    <citation type="journal article" date="2019" name="Int. J. Syst. Evol. Microbiol.">
        <title>The Global Catalogue of Microorganisms (GCM) 10K type strain sequencing project: providing services to taxonomists for standard genome sequencing and annotation.</title>
        <authorList>
            <consortium name="The Broad Institute Genomics Platform"/>
            <consortium name="The Broad Institute Genome Sequencing Center for Infectious Disease"/>
            <person name="Wu L."/>
            <person name="Ma J."/>
        </authorList>
    </citation>
    <scope>NUCLEOTIDE SEQUENCE [LARGE SCALE GENOMIC DNA]</scope>
    <source>
        <strain evidence="6">CGMCC 1.12479</strain>
    </source>
</reference>
<keyword evidence="2" id="KW-0238">DNA-binding</keyword>
<dbReference type="SMART" id="SM00342">
    <property type="entry name" value="HTH_ARAC"/>
    <property type="match status" value="1"/>
</dbReference>
<dbReference type="PANTHER" id="PTHR43280:SF29">
    <property type="entry name" value="ARAC-FAMILY TRANSCRIPTIONAL REGULATOR"/>
    <property type="match status" value="1"/>
</dbReference>
<comment type="caution">
    <text evidence="5">The sequence shown here is derived from an EMBL/GenBank/DDBJ whole genome shotgun (WGS) entry which is preliminary data.</text>
</comment>
<sequence length="162" mass="19439">MILILIYSFYNLFRIKLDFNKEESYVKHKFIQKNDLIVKTENTNTNFKHIELDINQRLKKLFEEDRIYLNKNITALELANYLNIRSRDLPLLIQDTYGCSYKDLISKFRIEHAKSEIENFYLDKHTLESLAFDTGFNSRITFFNTFKKETGLSPSEFWKSVK</sequence>
<feature type="domain" description="HTH araC/xylS-type" evidence="4">
    <location>
        <begin position="56"/>
        <end position="160"/>
    </location>
</feature>
<dbReference type="Gene3D" id="1.10.10.60">
    <property type="entry name" value="Homeodomain-like"/>
    <property type="match status" value="1"/>
</dbReference>
<keyword evidence="1" id="KW-0805">Transcription regulation</keyword>
<dbReference type="SUPFAM" id="SSF46689">
    <property type="entry name" value="Homeodomain-like"/>
    <property type="match status" value="1"/>
</dbReference>
<accession>A0ABQ1N7Z3</accession>
<protein>
    <recommendedName>
        <fullName evidence="4">HTH araC/xylS-type domain-containing protein</fullName>
    </recommendedName>
</protein>
<evidence type="ECO:0000256" key="2">
    <source>
        <dbReference type="ARBA" id="ARBA00023125"/>
    </source>
</evidence>
<dbReference type="EMBL" id="BMFD01000019">
    <property type="protein sequence ID" value="GGC52816.1"/>
    <property type="molecule type" value="Genomic_DNA"/>
</dbReference>
<dbReference type="Pfam" id="PF12833">
    <property type="entry name" value="HTH_18"/>
    <property type="match status" value="1"/>
</dbReference>
<dbReference type="InterPro" id="IPR018060">
    <property type="entry name" value="HTH_AraC"/>
</dbReference>
<dbReference type="PANTHER" id="PTHR43280">
    <property type="entry name" value="ARAC-FAMILY TRANSCRIPTIONAL REGULATOR"/>
    <property type="match status" value="1"/>
</dbReference>
<proteinExistence type="predicted"/>
<name>A0ABQ1N7Z3_9BACT</name>
<evidence type="ECO:0000256" key="3">
    <source>
        <dbReference type="ARBA" id="ARBA00023163"/>
    </source>
</evidence>
<dbReference type="Proteomes" id="UP000635885">
    <property type="component" value="Unassembled WGS sequence"/>
</dbReference>
<evidence type="ECO:0000259" key="4">
    <source>
        <dbReference type="PROSITE" id="PS01124"/>
    </source>
</evidence>
<evidence type="ECO:0000313" key="6">
    <source>
        <dbReference type="Proteomes" id="UP000635885"/>
    </source>
</evidence>
<dbReference type="PROSITE" id="PS01124">
    <property type="entry name" value="HTH_ARAC_FAMILY_2"/>
    <property type="match status" value="1"/>
</dbReference>
<evidence type="ECO:0000313" key="5">
    <source>
        <dbReference type="EMBL" id="GGC52816.1"/>
    </source>
</evidence>
<dbReference type="InterPro" id="IPR009057">
    <property type="entry name" value="Homeodomain-like_sf"/>
</dbReference>
<gene>
    <name evidence="5" type="ORF">GCM10010993_34100</name>
</gene>